<accession>A0A1D8AA06</accession>
<dbReference type="Pfam" id="PF06776">
    <property type="entry name" value="IalB"/>
    <property type="match status" value="1"/>
</dbReference>
<reference evidence="2" key="1">
    <citation type="journal article" date="2017" name="J. Biotechnol.">
        <title>Complete genome sequence of Novosphingobium resinovorum SA1, a versatile xenobiotic-degrading bacterium capable of utilizing sulfanilic acid.</title>
        <authorList>
            <person name="Hegedus B."/>
            <person name="Kos P.B."/>
            <person name="Balint B."/>
            <person name="Maroti G."/>
            <person name="Gan H.M."/>
            <person name="Perei K."/>
            <person name="Rakhely G."/>
        </authorList>
    </citation>
    <scope>NUCLEOTIDE SEQUENCE [LARGE SCALE GENOMIC DNA]</scope>
    <source>
        <strain evidence="2">SA1</strain>
    </source>
</reference>
<dbReference type="InterPro" id="IPR010642">
    <property type="entry name" value="Invasion_prot_B"/>
</dbReference>
<geneLocation type="plasmid" evidence="1 2">
    <name>pSA1</name>
</geneLocation>
<evidence type="ECO:0008006" key="3">
    <source>
        <dbReference type="Google" id="ProtNLM"/>
    </source>
</evidence>
<evidence type="ECO:0000313" key="1">
    <source>
        <dbReference type="EMBL" id="AOR78931.1"/>
    </source>
</evidence>
<dbReference type="EMBL" id="CP017076">
    <property type="protein sequence ID" value="AOR78931.1"/>
    <property type="molecule type" value="Genomic_DNA"/>
</dbReference>
<dbReference type="KEGG" id="nre:BES08_18685"/>
<keyword evidence="2" id="KW-1185">Reference proteome</keyword>
<dbReference type="Proteomes" id="UP000094626">
    <property type="component" value="Plasmid pSA1"/>
</dbReference>
<gene>
    <name evidence="1" type="ORF">BES08_18685</name>
</gene>
<name>A0A1D8AA06_9SPHN</name>
<evidence type="ECO:0000313" key="2">
    <source>
        <dbReference type="Proteomes" id="UP000094626"/>
    </source>
</evidence>
<dbReference type="InterPro" id="IPR038696">
    <property type="entry name" value="IalB_sf"/>
</dbReference>
<protein>
    <recommendedName>
        <fullName evidence="3">Invasion associated locus B family protein</fullName>
    </recommendedName>
</protein>
<organism evidence="1 2">
    <name type="scientific">Novosphingobium resinovorum</name>
    <dbReference type="NCBI Taxonomy" id="158500"/>
    <lineage>
        <taxon>Bacteria</taxon>
        <taxon>Pseudomonadati</taxon>
        <taxon>Pseudomonadota</taxon>
        <taxon>Alphaproteobacteria</taxon>
        <taxon>Sphingomonadales</taxon>
        <taxon>Sphingomonadaceae</taxon>
        <taxon>Novosphingobium</taxon>
    </lineage>
</organism>
<dbReference type="Gene3D" id="2.60.40.1880">
    <property type="entry name" value="Invasion associated locus B (IalB) protein"/>
    <property type="match status" value="1"/>
</dbReference>
<proteinExistence type="predicted"/>
<keyword evidence="1" id="KW-0614">Plasmid</keyword>
<dbReference type="AlphaFoldDB" id="A0A1D8AA06"/>
<sequence>MAVAAEPSAAPPHERHGDWEVVCAVAGKATKCSAVQRQATTATSGHEMQRVLAMELVAVPDGAVGTLLTPFGVDLASGLVLKLNTSGPPLPFKTCLPSGCVVPLQFGKEAVRSLRKETLLRISFVTAGDGRRIDLPVSLKGLGQALDRAGVLAGTSR</sequence>